<dbReference type="Proteomes" id="UP000295620">
    <property type="component" value="Unassembled WGS sequence"/>
</dbReference>
<dbReference type="AlphaFoldDB" id="A0A4R6T1Z8"/>
<organism evidence="1 2">
    <name type="scientific">Pedobacter metabolipauper</name>
    <dbReference type="NCBI Taxonomy" id="425513"/>
    <lineage>
        <taxon>Bacteria</taxon>
        <taxon>Pseudomonadati</taxon>
        <taxon>Bacteroidota</taxon>
        <taxon>Sphingobacteriia</taxon>
        <taxon>Sphingobacteriales</taxon>
        <taxon>Sphingobacteriaceae</taxon>
        <taxon>Pedobacter</taxon>
    </lineage>
</organism>
<name>A0A4R6T1Z8_9SPHI</name>
<gene>
    <name evidence="1" type="ORF">ATK78_0663</name>
</gene>
<reference evidence="1 2" key="1">
    <citation type="submission" date="2019-03" db="EMBL/GenBank/DDBJ databases">
        <title>Genomic Encyclopedia of Archaeal and Bacterial Type Strains, Phase II (KMG-II): from individual species to whole genera.</title>
        <authorList>
            <person name="Goeker M."/>
        </authorList>
    </citation>
    <scope>NUCLEOTIDE SEQUENCE [LARGE SCALE GENOMIC DNA]</scope>
    <source>
        <strain evidence="1 2">DSM 19035</strain>
    </source>
</reference>
<sequence>MENKNKIEEVILFDIYGNINYFILANFKN</sequence>
<evidence type="ECO:0000313" key="1">
    <source>
        <dbReference type="EMBL" id="TDQ11540.1"/>
    </source>
</evidence>
<evidence type="ECO:0000313" key="2">
    <source>
        <dbReference type="Proteomes" id="UP000295620"/>
    </source>
</evidence>
<accession>A0A4R6T1Z8</accession>
<protein>
    <submittedName>
        <fullName evidence="1">Uncharacterized protein</fullName>
    </submittedName>
</protein>
<proteinExistence type="predicted"/>
<comment type="caution">
    <text evidence="1">The sequence shown here is derived from an EMBL/GenBank/DDBJ whole genome shotgun (WGS) entry which is preliminary data.</text>
</comment>
<keyword evidence="2" id="KW-1185">Reference proteome</keyword>
<dbReference type="EMBL" id="SNYC01000003">
    <property type="protein sequence ID" value="TDQ11540.1"/>
    <property type="molecule type" value="Genomic_DNA"/>
</dbReference>